<dbReference type="InterPro" id="IPR003593">
    <property type="entry name" value="AAA+_ATPase"/>
</dbReference>
<sequence>MPLLEVSDLRVSYGKALAIESVSIKVDKGELIGVLGPNGAGKTTLLKAISRSIPSQGTLTFKGQSLDGVAPYDVVARGICHCPEGRKLFSELSVLKNLQLGAYLRKNNAEINADLERVFTLFPVLRERQWQQSSTLSGGEQQMVAIGRALMGRPELLLLDEPSVGIAPRLKGLIFDAIQQIRKDGTAILIVEQDATSTLRITDRVYVLEHGRTIREGTAKDLAGDEYIRQVYLGV</sequence>
<evidence type="ECO:0000313" key="10">
    <source>
        <dbReference type="Proteomes" id="UP000034832"/>
    </source>
</evidence>
<evidence type="ECO:0000313" key="11">
    <source>
        <dbReference type="Proteomes" id="UP000521227"/>
    </source>
</evidence>
<dbReference type="SUPFAM" id="SSF52540">
    <property type="entry name" value="P-loop containing nucleoside triphosphate hydrolases"/>
    <property type="match status" value="1"/>
</dbReference>
<keyword evidence="4 9" id="KW-0067">ATP-binding</keyword>
<dbReference type="SMART" id="SM00382">
    <property type="entry name" value="AAA"/>
    <property type="match status" value="1"/>
</dbReference>
<protein>
    <submittedName>
        <fullName evidence="9">ABC transporter ATP-binding protein</fullName>
    </submittedName>
    <submittedName>
        <fullName evidence="8">Branched-chain amino acid transport system ATP-binding protein</fullName>
    </submittedName>
</protein>
<proteinExistence type="inferred from homology"/>
<comment type="similarity">
    <text evidence="1">Belongs to the ABC transporter superfamily.</text>
</comment>
<dbReference type="PANTHER" id="PTHR43820">
    <property type="entry name" value="HIGH-AFFINITY BRANCHED-CHAIN AMINO ACID TRANSPORT ATP-BINDING PROTEIN LIVF"/>
    <property type="match status" value="1"/>
</dbReference>
<dbReference type="Pfam" id="PF00005">
    <property type="entry name" value="ABC_tran"/>
    <property type="match status" value="1"/>
</dbReference>
<comment type="function">
    <text evidence="6">Involved in beta-(1--&gt;2)glucan export. Transmembrane domains (TMD) form a pore in the inner membrane and the ATP-binding domain (NBD) is responsible for energy generation.</text>
</comment>
<dbReference type="Gene3D" id="3.40.50.300">
    <property type="entry name" value="P-loop containing nucleotide triphosphate hydrolases"/>
    <property type="match status" value="1"/>
</dbReference>
<gene>
    <name evidence="8" type="ORF">HNQ36_000728</name>
    <name evidence="9" type="ORF">YH63_000425</name>
</gene>
<keyword evidence="5" id="KW-0029">Amino-acid transport</keyword>
<dbReference type="InterPro" id="IPR027417">
    <property type="entry name" value="P-loop_NTPase"/>
</dbReference>
<dbReference type="GO" id="GO:0005524">
    <property type="term" value="F:ATP binding"/>
    <property type="evidence" value="ECO:0007669"/>
    <property type="project" value="UniProtKB-KW"/>
</dbReference>
<dbReference type="Proteomes" id="UP000034832">
    <property type="component" value="Unassembled WGS sequence"/>
</dbReference>
<dbReference type="PROSITE" id="PS50893">
    <property type="entry name" value="ABC_TRANSPORTER_2"/>
    <property type="match status" value="1"/>
</dbReference>
<dbReference type="InterPro" id="IPR017871">
    <property type="entry name" value="ABC_transporter-like_CS"/>
</dbReference>
<evidence type="ECO:0000259" key="7">
    <source>
        <dbReference type="PROSITE" id="PS50893"/>
    </source>
</evidence>
<dbReference type="GO" id="GO:0015658">
    <property type="term" value="F:branched-chain amino acid transmembrane transporter activity"/>
    <property type="evidence" value="ECO:0007669"/>
    <property type="project" value="TreeGrafter"/>
</dbReference>
<dbReference type="CDD" id="cd03224">
    <property type="entry name" value="ABC_TM1139_LivF_branched"/>
    <property type="match status" value="1"/>
</dbReference>
<feature type="domain" description="ABC transporter" evidence="7">
    <location>
        <begin position="4"/>
        <end position="235"/>
    </location>
</feature>
<keyword evidence="2" id="KW-0813">Transport</keyword>
<dbReference type="InterPro" id="IPR003439">
    <property type="entry name" value="ABC_transporter-like_ATP-bd"/>
</dbReference>
<keyword evidence="10" id="KW-1185">Reference proteome</keyword>
<evidence type="ECO:0000256" key="4">
    <source>
        <dbReference type="ARBA" id="ARBA00022840"/>
    </source>
</evidence>
<evidence type="ECO:0000256" key="1">
    <source>
        <dbReference type="ARBA" id="ARBA00005417"/>
    </source>
</evidence>
<dbReference type="InterPro" id="IPR052156">
    <property type="entry name" value="BCAA_Transport_ATP-bd_LivF"/>
</dbReference>
<dbReference type="GO" id="GO:0015807">
    <property type="term" value="P:L-amino acid transport"/>
    <property type="evidence" value="ECO:0007669"/>
    <property type="project" value="TreeGrafter"/>
</dbReference>
<dbReference type="PANTHER" id="PTHR43820:SF4">
    <property type="entry name" value="HIGH-AFFINITY BRANCHED-CHAIN AMINO ACID TRANSPORT ATP-BINDING PROTEIN LIVF"/>
    <property type="match status" value="1"/>
</dbReference>
<dbReference type="AlphaFoldDB" id="A0A4U6BIP0"/>
<organism evidence="9 10">
    <name type="scientific">Afipia massiliensis</name>
    <dbReference type="NCBI Taxonomy" id="211460"/>
    <lineage>
        <taxon>Bacteria</taxon>
        <taxon>Pseudomonadati</taxon>
        <taxon>Pseudomonadota</taxon>
        <taxon>Alphaproteobacteria</taxon>
        <taxon>Hyphomicrobiales</taxon>
        <taxon>Nitrobacteraceae</taxon>
        <taxon>Afipia</taxon>
    </lineage>
</organism>
<name>A0A4U6BIP0_9BRAD</name>
<dbReference type="GO" id="GO:0016887">
    <property type="term" value="F:ATP hydrolysis activity"/>
    <property type="evidence" value="ECO:0007669"/>
    <property type="project" value="InterPro"/>
</dbReference>
<evidence type="ECO:0000313" key="9">
    <source>
        <dbReference type="EMBL" id="TKT70010.1"/>
    </source>
</evidence>
<evidence type="ECO:0000313" key="8">
    <source>
        <dbReference type="EMBL" id="MBB5050780.1"/>
    </source>
</evidence>
<dbReference type="EMBL" id="LBIA02000001">
    <property type="protein sequence ID" value="TKT70010.1"/>
    <property type="molecule type" value="Genomic_DNA"/>
</dbReference>
<dbReference type="OrthoDB" id="9806149at2"/>
<dbReference type="STRING" id="211460.YH63_18425"/>
<dbReference type="PROSITE" id="PS00211">
    <property type="entry name" value="ABC_TRANSPORTER_1"/>
    <property type="match status" value="1"/>
</dbReference>
<evidence type="ECO:0000256" key="2">
    <source>
        <dbReference type="ARBA" id="ARBA00022448"/>
    </source>
</evidence>
<reference evidence="9 10" key="1">
    <citation type="submission" date="2019-04" db="EMBL/GenBank/DDBJ databases">
        <title>Whole genome sequencing of cave bacteria.</title>
        <authorList>
            <person name="Gan H.M."/>
            <person name="Barton H."/>
            <person name="Savka M.A."/>
        </authorList>
    </citation>
    <scope>NUCLEOTIDE SEQUENCE [LARGE SCALE GENOMIC DNA]</scope>
    <source>
        <strain evidence="9 10">LC387</strain>
    </source>
</reference>
<comment type="caution">
    <text evidence="9">The sequence shown here is derived from an EMBL/GenBank/DDBJ whole genome shotgun (WGS) entry which is preliminary data.</text>
</comment>
<evidence type="ECO:0000256" key="3">
    <source>
        <dbReference type="ARBA" id="ARBA00022741"/>
    </source>
</evidence>
<evidence type="ECO:0000256" key="5">
    <source>
        <dbReference type="ARBA" id="ARBA00022970"/>
    </source>
</evidence>
<accession>A0A4U6BIP0</accession>
<evidence type="ECO:0000256" key="6">
    <source>
        <dbReference type="ARBA" id="ARBA00024722"/>
    </source>
</evidence>
<reference evidence="8 11" key="2">
    <citation type="submission" date="2020-08" db="EMBL/GenBank/DDBJ databases">
        <title>Genomic Encyclopedia of Type Strains, Phase IV (KMG-IV): sequencing the most valuable type-strain genomes for metagenomic binning, comparative biology and taxonomic classification.</title>
        <authorList>
            <person name="Goeker M."/>
        </authorList>
    </citation>
    <scope>NUCLEOTIDE SEQUENCE [LARGE SCALE GENOMIC DNA]</scope>
    <source>
        <strain evidence="8 11">DSM 17498</strain>
    </source>
</reference>
<dbReference type="Proteomes" id="UP000521227">
    <property type="component" value="Unassembled WGS sequence"/>
</dbReference>
<dbReference type="EMBL" id="JACHIJ010000001">
    <property type="protein sequence ID" value="MBB5050780.1"/>
    <property type="molecule type" value="Genomic_DNA"/>
</dbReference>
<keyword evidence="3" id="KW-0547">Nucleotide-binding</keyword>
<dbReference type="RefSeq" id="WP_046829313.1">
    <property type="nucleotide sequence ID" value="NZ_JACHIJ010000001.1"/>
</dbReference>